<keyword evidence="1" id="KW-1185">Reference proteome</keyword>
<reference evidence="2" key="1">
    <citation type="submission" date="2022-11" db="UniProtKB">
        <authorList>
            <consortium name="WormBaseParasite"/>
        </authorList>
    </citation>
    <scope>IDENTIFICATION</scope>
</reference>
<proteinExistence type="predicted"/>
<dbReference type="Proteomes" id="UP000887565">
    <property type="component" value="Unplaced"/>
</dbReference>
<protein>
    <submittedName>
        <fullName evidence="2">Uncharacterized protein</fullName>
    </submittedName>
</protein>
<evidence type="ECO:0000313" key="1">
    <source>
        <dbReference type="Proteomes" id="UP000887565"/>
    </source>
</evidence>
<accession>A0A915IP83</accession>
<dbReference type="AlphaFoldDB" id="A0A915IP83"/>
<organism evidence="1 2">
    <name type="scientific">Romanomermis culicivorax</name>
    <name type="common">Nematode worm</name>
    <dbReference type="NCBI Taxonomy" id="13658"/>
    <lineage>
        <taxon>Eukaryota</taxon>
        <taxon>Metazoa</taxon>
        <taxon>Ecdysozoa</taxon>
        <taxon>Nematoda</taxon>
        <taxon>Enoplea</taxon>
        <taxon>Dorylaimia</taxon>
        <taxon>Mermithida</taxon>
        <taxon>Mermithoidea</taxon>
        <taxon>Mermithidae</taxon>
        <taxon>Romanomermis</taxon>
    </lineage>
</organism>
<sequence length="99" mass="11130">MSQSLNRTGARAPRSPLGCSCYALSLGIIKILEVRESAPFQIEQYNLASKLMRPQSEKGPCEKMIIKIDHRWLQKNKLNAFSDGLEASISILRLFGAYM</sequence>
<evidence type="ECO:0000313" key="2">
    <source>
        <dbReference type="WBParaSite" id="nRc.2.0.1.t15998-RA"/>
    </source>
</evidence>
<dbReference type="WBParaSite" id="nRc.2.0.1.t15998-RA">
    <property type="protein sequence ID" value="nRc.2.0.1.t15998-RA"/>
    <property type="gene ID" value="nRc.2.0.1.g15998"/>
</dbReference>
<name>A0A915IP83_ROMCU</name>